<protein>
    <submittedName>
        <fullName evidence="2">Uncharacterized protein</fullName>
    </submittedName>
</protein>
<dbReference type="PANTHER" id="PTHR24121">
    <property type="entry name" value="NO MECHANORECEPTOR POTENTIAL C, ISOFORM D-RELATED"/>
    <property type="match status" value="1"/>
</dbReference>
<dbReference type="InterPro" id="IPR002110">
    <property type="entry name" value="Ankyrin_rpt"/>
</dbReference>
<name>A0AAD1ZMR2_9LAMI</name>
<feature type="repeat" description="ANK" evidence="1">
    <location>
        <begin position="69"/>
        <end position="101"/>
    </location>
</feature>
<evidence type="ECO:0000256" key="1">
    <source>
        <dbReference type="PROSITE-ProRule" id="PRU00023"/>
    </source>
</evidence>
<keyword evidence="1" id="KW-0040">ANK repeat</keyword>
<evidence type="ECO:0000313" key="2">
    <source>
        <dbReference type="EMBL" id="CAI9772355.1"/>
    </source>
</evidence>
<dbReference type="PANTHER" id="PTHR24121:SF22">
    <property type="entry name" value="PROTEIN ACCELERATED CELL DEATH 6-LIKE"/>
    <property type="match status" value="1"/>
</dbReference>
<dbReference type="InterPro" id="IPR036770">
    <property type="entry name" value="Ankyrin_rpt-contain_sf"/>
</dbReference>
<dbReference type="Gene3D" id="1.25.40.20">
    <property type="entry name" value="Ankyrin repeat-containing domain"/>
    <property type="match status" value="1"/>
</dbReference>
<dbReference type="EMBL" id="OU503047">
    <property type="protein sequence ID" value="CAI9772355.1"/>
    <property type="molecule type" value="Genomic_DNA"/>
</dbReference>
<dbReference type="AlphaFoldDB" id="A0AAD1ZMR2"/>
<accession>A0AAD1ZMR2</accession>
<reference evidence="2" key="1">
    <citation type="submission" date="2023-05" db="EMBL/GenBank/DDBJ databases">
        <authorList>
            <person name="Huff M."/>
        </authorList>
    </citation>
    <scope>NUCLEOTIDE SEQUENCE</scope>
</reference>
<sequence>MDRRLKEAVVKGDVLGLCSLMEEDENIIKQTVPGSINTVLHLAARFGHEELASEIIKSCPEMVSSENGELETPLHEACREGHLGIIKLLLESDNSIVYKQNLHEQSPFFVACERGKINAVKHLLNFPQLFLLEVDMLTSSLHAAASSGHTGKFFNNYSVENLNL</sequence>
<keyword evidence="3" id="KW-1185">Reference proteome</keyword>
<dbReference type="SMART" id="SM00248">
    <property type="entry name" value="ANK"/>
    <property type="match status" value="3"/>
</dbReference>
<dbReference type="PROSITE" id="PS50088">
    <property type="entry name" value="ANK_REPEAT"/>
    <property type="match status" value="1"/>
</dbReference>
<organism evidence="2 3">
    <name type="scientific">Fraxinus pennsylvanica</name>
    <dbReference type="NCBI Taxonomy" id="56036"/>
    <lineage>
        <taxon>Eukaryota</taxon>
        <taxon>Viridiplantae</taxon>
        <taxon>Streptophyta</taxon>
        <taxon>Embryophyta</taxon>
        <taxon>Tracheophyta</taxon>
        <taxon>Spermatophyta</taxon>
        <taxon>Magnoliopsida</taxon>
        <taxon>eudicotyledons</taxon>
        <taxon>Gunneridae</taxon>
        <taxon>Pentapetalae</taxon>
        <taxon>asterids</taxon>
        <taxon>lamiids</taxon>
        <taxon>Lamiales</taxon>
        <taxon>Oleaceae</taxon>
        <taxon>Oleeae</taxon>
        <taxon>Fraxinus</taxon>
    </lineage>
</organism>
<evidence type="ECO:0000313" key="3">
    <source>
        <dbReference type="Proteomes" id="UP000834106"/>
    </source>
</evidence>
<gene>
    <name evidence="2" type="ORF">FPE_LOCUS19785</name>
</gene>
<dbReference type="PROSITE" id="PS50297">
    <property type="entry name" value="ANK_REP_REGION"/>
    <property type="match status" value="1"/>
</dbReference>
<proteinExistence type="predicted"/>
<dbReference type="SUPFAM" id="SSF48403">
    <property type="entry name" value="Ankyrin repeat"/>
    <property type="match status" value="1"/>
</dbReference>
<dbReference type="Pfam" id="PF12796">
    <property type="entry name" value="Ank_2"/>
    <property type="match status" value="1"/>
</dbReference>
<dbReference type="Proteomes" id="UP000834106">
    <property type="component" value="Chromosome 12"/>
</dbReference>